<dbReference type="GO" id="GO:0004061">
    <property type="term" value="F:arylformamidase activity"/>
    <property type="evidence" value="ECO:0007669"/>
    <property type="project" value="InterPro"/>
</dbReference>
<dbReference type="PANTHER" id="PTHR31118:SF32">
    <property type="entry name" value="KYNURENINE FORMAMIDASE"/>
    <property type="match status" value="1"/>
</dbReference>
<evidence type="ECO:0000313" key="1">
    <source>
        <dbReference type="EMBL" id="PID55847.1"/>
    </source>
</evidence>
<name>A0A2G6E1L4_9BACT</name>
<dbReference type="EMBL" id="PDPS01000042">
    <property type="protein sequence ID" value="PID55847.1"/>
    <property type="molecule type" value="Genomic_DNA"/>
</dbReference>
<dbReference type="Pfam" id="PF04199">
    <property type="entry name" value="Cyclase"/>
    <property type="match status" value="1"/>
</dbReference>
<comment type="caution">
    <text evidence="1">The sequence shown here is derived from an EMBL/GenBank/DDBJ whole genome shotgun (WGS) entry which is preliminary data.</text>
</comment>
<organism evidence="1 2">
    <name type="scientific">candidate division KSB3 bacterium</name>
    <dbReference type="NCBI Taxonomy" id="2044937"/>
    <lineage>
        <taxon>Bacteria</taxon>
        <taxon>candidate division KSB3</taxon>
    </lineage>
</organism>
<dbReference type="PANTHER" id="PTHR31118">
    <property type="entry name" value="CYCLASE-LIKE PROTEIN 2"/>
    <property type="match status" value="1"/>
</dbReference>
<accession>A0A2G6E1L4</accession>
<dbReference type="Proteomes" id="UP000229740">
    <property type="component" value="Unassembled WGS sequence"/>
</dbReference>
<dbReference type="SUPFAM" id="SSF102198">
    <property type="entry name" value="Putative cyclase"/>
    <property type="match status" value="1"/>
</dbReference>
<evidence type="ECO:0008006" key="3">
    <source>
        <dbReference type="Google" id="ProtNLM"/>
    </source>
</evidence>
<dbReference type="Gene3D" id="3.50.30.50">
    <property type="entry name" value="Putative cyclase"/>
    <property type="match status" value="1"/>
</dbReference>
<proteinExistence type="predicted"/>
<evidence type="ECO:0000313" key="2">
    <source>
        <dbReference type="Proteomes" id="UP000229740"/>
    </source>
</evidence>
<gene>
    <name evidence="1" type="ORF">CSB45_14145</name>
</gene>
<protein>
    <recommendedName>
        <fullName evidence="3">Cyclase</fullName>
    </recommendedName>
</protein>
<reference evidence="1 2" key="1">
    <citation type="submission" date="2017-10" db="EMBL/GenBank/DDBJ databases">
        <title>Novel microbial diversity and functional potential in the marine mammal oral microbiome.</title>
        <authorList>
            <person name="Dudek N.K."/>
            <person name="Sun C.L."/>
            <person name="Burstein D."/>
            <person name="Kantor R.S."/>
            <person name="Aliaga Goltsman D.S."/>
            <person name="Bik E.M."/>
            <person name="Thomas B.C."/>
            <person name="Banfield J.F."/>
            <person name="Relman D.A."/>
        </authorList>
    </citation>
    <scope>NUCLEOTIDE SEQUENCE [LARGE SCALE GENOMIC DNA]</scope>
    <source>
        <strain evidence="1">DOLZORAL124_49_17</strain>
    </source>
</reference>
<dbReference type="AlphaFoldDB" id="A0A2G6E1L4"/>
<sequence>MDRLIDLSMPIDTHFRWKIERRQSGDLLQGDNFQITHVCWSVHAFTHIDSPRHILADGTTTDDISLKQVVGDCAVLDLTDIGADAPIEEEQIAKAGQHIQQGDIVLLKTAWDRSFSPHSPEFWTKSPYMTRQAAEWLLRKKVRSVAFDFPQDYPIRLTLKGEYAHLSEFVTHDVLLRNGVILMEYLCNTKELTQARVFLCALPLKIPNADGAPARVIAKEIV</sequence>
<dbReference type="InterPro" id="IPR007325">
    <property type="entry name" value="KFase/CYL"/>
</dbReference>
<dbReference type="InterPro" id="IPR037175">
    <property type="entry name" value="KFase_sf"/>
</dbReference>
<dbReference type="GO" id="GO:0019441">
    <property type="term" value="P:L-tryptophan catabolic process to kynurenine"/>
    <property type="evidence" value="ECO:0007669"/>
    <property type="project" value="InterPro"/>
</dbReference>